<name>A0ACB8XI89_ARCLA</name>
<dbReference type="EMBL" id="CM042063">
    <property type="protein sequence ID" value="KAI3667240.1"/>
    <property type="molecule type" value="Genomic_DNA"/>
</dbReference>
<comment type="caution">
    <text evidence="1">The sequence shown here is derived from an EMBL/GenBank/DDBJ whole genome shotgun (WGS) entry which is preliminary data.</text>
</comment>
<protein>
    <submittedName>
        <fullName evidence="1">Uncharacterized protein</fullName>
    </submittedName>
</protein>
<dbReference type="Proteomes" id="UP001055879">
    <property type="component" value="Linkage Group LG17"/>
</dbReference>
<proteinExistence type="predicted"/>
<sequence>MHTIFKNLHLIEEEVNDEVKMVFWFESCGGDGGAHGVAVGSAVGIAAASAASTAAPLDSGVNDVSSSFLGFYTIKGPTIAVLSFNWSASNHAMNLAARG</sequence>
<keyword evidence="2" id="KW-1185">Reference proteome</keyword>
<accession>A0ACB8XI89</accession>
<reference evidence="2" key="1">
    <citation type="journal article" date="2022" name="Mol. Ecol. Resour.">
        <title>The genomes of chicory, endive, great burdock and yacon provide insights into Asteraceae palaeo-polyploidization history and plant inulin production.</title>
        <authorList>
            <person name="Fan W."/>
            <person name="Wang S."/>
            <person name="Wang H."/>
            <person name="Wang A."/>
            <person name="Jiang F."/>
            <person name="Liu H."/>
            <person name="Zhao H."/>
            <person name="Xu D."/>
            <person name="Zhang Y."/>
        </authorList>
    </citation>
    <scope>NUCLEOTIDE SEQUENCE [LARGE SCALE GENOMIC DNA]</scope>
    <source>
        <strain evidence="2">cv. Niubang</strain>
    </source>
</reference>
<organism evidence="1 2">
    <name type="scientific">Arctium lappa</name>
    <name type="common">Greater burdock</name>
    <name type="synonym">Lappa major</name>
    <dbReference type="NCBI Taxonomy" id="4217"/>
    <lineage>
        <taxon>Eukaryota</taxon>
        <taxon>Viridiplantae</taxon>
        <taxon>Streptophyta</taxon>
        <taxon>Embryophyta</taxon>
        <taxon>Tracheophyta</taxon>
        <taxon>Spermatophyta</taxon>
        <taxon>Magnoliopsida</taxon>
        <taxon>eudicotyledons</taxon>
        <taxon>Gunneridae</taxon>
        <taxon>Pentapetalae</taxon>
        <taxon>asterids</taxon>
        <taxon>campanulids</taxon>
        <taxon>Asterales</taxon>
        <taxon>Asteraceae</taxon>
        <taxon>Carduoideae</taxon>
        <taxon>Cardueae</taxon>
        <taxon>Arctiinae</taxon>
        <taxon>Arctium</taxon>
    </lineage>
</organism>
<gene>
    <name evidence="1" type="ORF">L6452_42289</name>
</gene>
<evidence type="ECO:0000313" key="1">
    <source>
        <dbReference type="EMBL" id="KAI3667240.1"/>
    </source>
</evidence>
<reference evidence="1 2" key="2">
    <citation type="journal article" date="2022" name="Mol. Ecol. Resour.">
        <title>The genomes of chicory, endive, great burdock and yacon provide insights into Asteraceae paleo-polyploidization history and plant inulin production.</title>
        <authorList>
            <person name="Fan W."/>
            <person name="Wang S."/>
            <person name="Wang H."/>
            <person name="Wang A."/>
            <person name="Jiang F."/>
            <person name="Liu H."/>
            <person name="Zhao H."/>
            <person name="Xu D."/>
            <person name="Zhang Y."/>
        </authorList>
    </citation>
    <scope>NUCLEOTIDE SEQUENCE [LARGE SCALE GENOMIC DNA]</scope>
    <source>
        <strain evidence="2">cv. Niubang</strain>
    </source>
</reference>
<evidence type="ECO:0000313" key="2">
    <source>
        <dbReference type="Proteomes" id="UP001055879"/>
    </source>
</evidence>